<organism evidence="1 2">
    <name type="scientific">Nocardioides oceani</name>
    <dbReference type="NCBI Taxonomy" id="3058369"/>
    <lineage>
        <taxon>Bacteria</taxon>
        <taxon>Bacillati</taxon>
        <taxon>Actinomycetota</taxon>
        <taxon>Actinomycetes</taxon>
        <taxon>Propionibacteriales</taxon>
        <taxon>Nocardioidaceae</taxon>
        <taxon>Nocardioides</taxon>
    </lineage>
</organism>
<dbReference type="EMBL" id="JAUHJQ010000001">
    <property type="protein sequence ID" value="MDN4172383.1"/>
    <property type="molecule type" value="Genomic_DNA"/>
</dbReference>
<comment type="caution">
    <text evidence="1">The sequence shown here is derived from an EMBL/GenBank/DDBJ whole genome shotgun (WGS) entry which is preliminary data.</text>
</comment>
<keyword evidence="2" id="KW-1185">Reference proteome</keyword>
<evidence type="ECO:0008006" key="3">
    <source>
        <dbReference type="Google" id="ProtNLM"/>
    </source>
</evidence>
<name>A0ABT8FCG4_9ACTN</name>
<dbReference type="Proteomes" id="UP001168620">
    <property type="component" value="Unassembled WGS sequence"/>
</dbReference>
<evidence type="ECO:0000313" key="2">
    <source>
        <dbReference type="Proteomes" id="UP001168620"/>
    </source>
</evidence>
<sequence>MTLSASDDLNSFSVVIEEPLTQLGAERLLRGFDRARRGLAQGLVGAEGAGAGYDSVHVDWTALRAVPAGSVLTVTAMLTERRGRRHLVEYVATAADPSVEVGVGRTTVLASAQGWTLTDCDSAAISHHGRARRAVIV</sequence>
<evidence type="ECO:0000313" key="1">
    <source>
        <dbReference type="EMBL" id="MDN4172383.1"/>
    </source>
</evidence>
<gene>
    <name evidence="1" type="ORF">QWY28_05470</name>
</gene>
<accession>A0ABT8FCG4</accession>
<reference evidence="1" key="1">
    <citation type="submission" date="2023-06" db="EMBL/GenBank/DDBJ databases">
        <title>Draft genome sequence of Nocardioides sp. SOB77.</title>
        <authorList>
            <person name="Zhang G."/>
        </authorList>
    </citation>
    <scope>NUCLEOTIDE SEQUENCE</scope>
    <source>
        <strain evidence="1">SOB77</strain>
    </source>
</reference>
<protein>
    <recommendedName>
        <fullName evidence="3">Thioesterase domain-containing protein</fullName>
    </recommendedName>
</protein>
<proteinExistence type="predicted"/>